<dbReference type="Proteomes" id="UP000036681">
    <property type="component" value="Unplaced"/>
</dbReference>
<evidence type="ECO:0000313" key="2">
    <source>
        <dbReference type="WBParaSite" id="ALUE_0000633101-mRNA-1"/>
    </source>
</evidence>
<reference evidence="2" key="1">
    <citation type="submission" date="2023-03" db="UniProtKB">
        <authorList>
            <consortium name="WormBaseParasite"/>
        </authorList>
    </citation>
    <scope>IDENTIFICATION</scope>
</reference>
<dbReference type="PROSITE" id="PS51257">
    <property type="entry name" value="PROKAR_LIPOPROTEIN"/>
    <property type="match status" value="1"/>
</dbReference>
<organism evidence="1 2">
    <name type="scientific">Ascaris lumbricoides</name>
    <name type="common">Giant roundworm</name>
    <dbReference type="NCBI Taxonomy" id="6252"/>
    <lineage>
        <taxon>Eukaryota</taxon>
        <taxon>Metazoa</taxon>
        <taxon>Ecdysozoa</taxon>
        <taxon>Nematoda</taxon>
        <taxon>Chromadorea</taxon>
        <taxon>Rhabditida</taxon>
        <taxon>Spirurina</taxon>
        <taxon>Ascaridomorpha</taxon>
        <taxon>Ascaridoidea</taxon>
        <taxon>Ascarididae</taxon>
        <taxon>Ascaris</taxon>
    </lineage>
</organism>
<evidence type="ECO:0000313" key="1">
    <source>
        <dbReference type="Proteomes" id="UP000036681"/>
    </source>
</evidence>
<accession>A0A9J2P9C9</accession>
<dbReference type="WBParaSite" id="ALUE_0000633101-mRNA-1">
    <property type="protein sequence ID" value="ALUE_0000633101-mRNA-1"/>
    <property type="gene ID" value="ALUE_0000633101"/>
</dbReference>
<name>A0A9J2P9C9_ASCLU</name>
<dbReference type="AlphaFoldDB" id="A0A9J2P9C9"/>
<keyword evidence="1" id="KW-1185">Reference proteome</keyword>
<protein>
    <submittedName>
        <fullName evidence="2">Uncharacterized protein</fullName>
    </submittedName>
</protein>
<sequence length="153" mass="17136">MSLLRSSQSWQGKSLLQNIPRACTCSPMLTSCALTFVCLVVLPSNTQALTFFVGTTGIDSETDAQRISVPKKSKLTDDELSSVYNFCRLLPFMGHKDQWIPLFNIQQVALLPLLLSRKLRENFIPSPLVPLNHPEYCFGKGNIGIERNLQSSY</sequence>
<proteinExistence type="predicted"/>